<dbReference type="PROSITE" id="PS00028">
    <property type="entry name" value="ZINC_FINGER_C2H2_1"/>
    <property type="match status" value="1"/>
</dbReference>
<dbReference type="GO" id="GO:0016604">
    <property type="term" value="C:nuclear body"/>
    <property type="evidence" value="ECO:0007669"/>
    <property type="project" value="TreeGrafter"/>
</dbReference>
<dbReference type="GO" id="GO:0016070">
    <property type="term" value="P:RNA metabolic process"/>
    <property type="evidence" value="ECO:0007669"/>
    <property type="project" value="UniProtKB-ARBA"/>
</dbReference>
<dbReference type="Proteomes" id="UP000310189">
    <property type="component" value="Unassembled WGS sequence"/>
</dbReference>
<dbReference type="Pfam" id="PF12066">
    <property type="entry name" value="SERRATE_Ars2_N"/>
    <property type="match status" value="1"/>
</dbReference>
<protein>
    <recommendedName>
        <fullName evidence="6">C2H2-type domain-containing protein</fullName>
    </recommendedName>
</protein>
<dbReference type="InterPro" id="IPR039727">
    <property type="entry name" value="SE/Ars2"/>
</dbReference>
<reference evidence="7 8" key="1">
    <citation type="submission" date="2019-03" db="EMBL/GenBank/DDBJ databases">
        <title>Sequencing 23 genomes of Wallemia ichthyophaga.</title>
        <authorList>
            <person name="Gostincar C."/>
        </authorList>
    </citation>
    <scope>NUCLEOTIDE SEQUENCE [LARGE SCALE GENOMIC DNA]</scope>
    <source>
        <strain evidence="7 8">EXF-5753</strain>
    </source>
</reference>
<sequence>MASSTQEAPINPNDLEYLIGFKDFIYWLKLSGNFNANDEHDELYNKYQQYKKLFHSRQCYTLFLQQKHNPWFVEKYYPAKQQYRDQLKVYGWGDKPARFIDELATGAHDEISYDKPPKDKSESSPTTPYTIRPPKNPQLFIKSIPPAIGRSTLEEYFGKLEGFDYLALSDPQAIKRYHRTGWVNYKPGVDMNKYLNNELSHPKIDTFTLYINKCDTPITTKAKVAPPISSTPDRLRQDLGNIKKLCSHLEARYNAIKSDDQSVSISQHITDRLAHLNISDHTARLKKELDLYILYLRSAFNTCYYSASIHDFPEEMLRKSCMYYRNTTVPPPTHEDAYDSHKSENWMKYLDDKISSLIEPNFDHAANGGFDYDEEVTAVVTKLIKKEDENKFRCLECTKLFRAMEFIEKHILNKHSAVIDVSKLDDIMAFNNYIRDPNRVNPLPDIPASVNRRYPAAALARQREKEKERTSRRDYYDDGGGYDRYGGSKDRYDSYDRDRGMSMPHSHSHSSYQYKRGHNYDDDDGSGVKRFKSVGIPAWTRNVPQHTLPPSYREAPTGAPSSANASASALANAARRMPPPPGAKVDPRAANGQTNTYEDLDTVAGGDDVELQY</sequence>
<dbReference type="PANTHER" id="PTHR13165:SF0">
    <property type="entry name" value="SERRATE RNA EFFECTOR MOLECULE HOMOLOG"/>
    <property type="match status" value="1"/>
</dbReference>
<comment type="subcellular location">
    <subcellularLocation>
        <location evidence="1">Nucleus</location>
    </subcellularLocation>
</comment>
<keyword evidence="4" id="KW-0862">Zinc</keyword>
<feature type="compositionally biased region" description="Low complexity" evidence="5">
    <location>
        <begin position="559"/>
        <end position="574"/>
    </location>
</feature>
<dbReference type="PROSITE" id="PS50157">
    <property type="entry name" value="ZINC_FINGER_C2H2_2"/>
    <property type="match status" value="1"/>
</dbReference>
<dbReference type="PANTHER" id="PTHR13165">
    <property type="entry name" value="ARSENITE-RESISTANCE PROTEIN 2"/>
    <property type="match status" value="1"/>
</dbReference>
<organism evidence="7 8">
    <name type="scientific">Wallemia hederae</name>
    <dbReference type="NCBI Taxonomy" id="1540922"/>
    <lineage>
        <taxon>Eukaryota</taxon>
        <taxon>Fungi</taxon>
        <taxon>Dikarya</taxon>
        <taxon>Basidiomycota</taxon>
        <taxon>Wallemiomycotina</taxon>
        <taxon>Wallemiomycetes</taxon>
        <taxon>Wallemiales</taxon>
        <taxon>Wallemiaceae</taxon>
        <taxon>Wallemia</taxon>
    </lineage>
</organism>
<evidence type="ECO:0000313" key="8">
    <source>
        <dbReference type="Proteomes" id="UP000310189"/>
    </source>
</evidence>
<feature type="region of interest" description="Disordered" evidence="5">
    <location>
        <begin position="459"/>
        <end position="526"/>
    </location>
</feature>
<proteinExistence type="inferred from homology"/>
<dbReference type="InterPro" id="IPR013087">
    <property type="entry name" value="Znf_C2H2_type"/>
</dbReference>
<evidence type="ECO:0000256" key="4">
    <source>
        <dbReference type="PROSITE-ProRule" id="PRU00042"/>
    </source>
</evidence>
<evidence type="ECO:0000256" key="5">
    <source>
        <dbReference type="SAM" id="MobiDB-lite"/>
    </source>
</evidence>
<feature type="compositionally biased region" description="Basic and acidic residues" evidence="5">
    <location>
        <begin position="486"/>
        <end position="500"/>
    </location>
</feature>
<keyword evidence="3" id="KW-0539">Nucleus</keyword>
<evidence type="ECO:0000313" key="7">
    <source>
        <dbReference type="EMBL" id="TIA92317.1"/>
    </source>
</evidence>
<dbReference type="OrthoDB" id="342064at2759"/>
<evidence type="ECO:0000256" key="3">
    <source>
        <dbReference type="ARBA" id="ARBA00023242"/>
    </source>
</evidence>
<keyword evidence="4" id="KW-0479">Metal-binding</keyword>
<feature type="domain" description="C2H2-type" evidence="6">
    <location>
        <begin position="392"/>
        <end position="416"/>
    </location>
</feature>
<feature type="region of interest" description="Disordered" evidence="5">
    <location>
        <begin position="542"/>
        <end position="613"/>
    </location>
</feature>
<dbReference type="InterPro" id="IPR021933">
    <property type="entry name" value="SERRATE/Ars2_N"/>
</dbReference>
<dbReference type="AlphaFoldDB" id="A0A4T0FTX8"/>
<dbReference type="GO" id="GO:0031047">
    <property type="term" value="P:regulatory ncRNA-mediated gene silencing"/>
    <property type="evidence" value="ECO:0007669"/>
    <property type="project" value="UniProtKB-ARBA"/>
</dbReference>
<evidence type="ECO:0000256" key="2">
    <source>
        <dbReference type="ARBA" id="ARBA00005407"/>
    </source>
</evidence>
<dbReference type="EMBL" id="SPNW01000007">
    <property type="protein sequence ID" value="TIA92317.1"/>
    <property type="molecule type" value="Genomic_DNA"/>
</dbReference>
<feature type="region of interest" description="Disordered" evidence="5">
    <location>
        <begin position="110"/>
        <end position="135"/>
    </location>
</feature>
<gene>
    <name evidence="7" type="ORF">E3P99_00631</name>
</gene>
<name>A0A4T0FTX8_9BASI</name>
<accession>A0A4T0FTX8</accession>
<comment type="similarity">
    <text evidence="2">Belongs to the ARS2 family.</text>
</comment>
<comment type="caution">
    <text evidence="7">The sequence shown here is derived from an EMBL/GenBank/DDBJ whole genome shotgun (WGS) entry which is preliminary data.</text>
</comment>
<dbReference type="Pfam" id="PF04959">
    <property type="entry name" value="ARS2"/>
    <property type="match status" value="1"/>
</dbReference>
<evidence type="ECO:0000259" key="6">
    <source>
        <dbReference type="PROSITE" id="PS50157"/>
    </source>
</evidence>
<feature type="compositionally biased region" description="Basic and acidic residues" evidence="5">
    <location>
        <begin position="110"/>
        <end position="122"/>
    </location>
</feature>
<feature type="compositionally biased region" description="Basic and acidic residues" evidence="5">
    <location>
        <begin position="461"/>
        <end position="476"/>
    </location>
</feature>
<dbReference type="InterPro" id="IPR007042">
    <property type="entry name" value="SERRATE/Ars2_C"/>
</dbReference>
<keyword evidence="8" id="KW-1185">Reference proteome</keyword>
<keyword evidence="4" id="KW-0863">Zinc-finger</keyword>
<evidence type="ECO:0000256" key="1">
    <source>
        <dbReference type="ARBA" id="ARBA00004123"/>
    </source>
</evidence>
<dbReference type="GO" id="GO:0008270">
    <property type="term" value="F:zinc ion binding"/>
    <property type="evidence" value="ECO:0007669"/>
    <property type="project" value="UniProtKB-KW"/>
</dbReference>